<organism evidence="1 2">
    <name type="scientific">Vanrija pseudolonga</name>
    <dbReference type="NCBI Taxonomy" id="143232"/>
    <lineage>
        <taxon>Eukaryota</taxon>
        <taxon>Fungi</taxon>
        <taxon>Dikarya</taxon>
        <taxon>Basidiomycota</taxon>
        <taxon>Agaricomycotina</taxon>
        <taxon>Tremellomycetes</taxon>
        <taxon>Trichosporonales</taxon>
        <taxon>Trichosporonaceae</taxon>
        <taxon>Vanrija</taxon>
    </lineage>
</organism>
<proteinExistence type="predicted"/>
<evidence type="ECO:0000313" key="2">
    <source>
        <dbReference type="Proteomes" id="UP000827549"/>
    </source>
</evidence>
<accession>A0AAF0YG03</accession>
<protein>
    <submittedName>
        <fullName evidence="1">Uncharacterized protein</fullName>
    </submittedName>
</protein>
<dbReference type="AlphaFoldDB" id="A0AAF0YG03"/>
<name>A0AAF0YG03_9TREE</name>
<keyword evidence="2" id="KW-1185">Reference proteome</keyword>
<evidence type="ECO:0000313" key="1">
    <source>
        <dbReference type="EMBL" id="WOO84171.1"/>
    </source>
</evidence>
<reference evidence="1" key="1">
    <citation type="submission" date="2023-10" db="EMBL/GenBank/DDBJ databases">
        <authorList>
            <person name="Noh H."/>
        </authorList>
    </citation>
    <scope>NUCLEOTIDE SEQUENCE</scope>
    <source>
        <strain evidence="1">DUCC4014</strain>
    </source>
</reference>
<dbReference type="Proteomes" id="UP000827549">
    <property type="component" value="Chromosome 5"/>
</dbReference>
<dbReference type="GeneID" id="87810864"/>
<sequence>MADIAKDNKGPTNVSHLETTHSYDDGLAHKAEHGVVDEYVVDPVLEAKLVRKIDMHMLPMLWVCYM</sequence>
<gene>
    <name evidence="1" type="ORF">LOC62_05G007692</name>
</gene>
<dbReference type="EMBL" id="CP086718">
    <property type="protein sequence ID" value="WOO84171.1"/>
    <property type="molecule type" value="Genomic_DNA"/>
</dbReference>
<dbReference type="RefSeq" id="XP_062630197.1">
    <property type="nucleotide sequence ID" value="XM_062774213.1"/>
</dbReference>